<dbReference type="PANTHER" id="PTHR30055">
    <property type="entry name" value="HTH-TYPE TRANSCRIPTIONAL REGULATOR RUTR"/>
    <property type="match status" value="1"/>
</dbReference>
<dbReference type="InterPro" id="IPR050109">
    <property type="entry name" value="HTH-type_TetR-like_transc_reg"/>
</dbReference>
<dbReference type="Gene3D" id="1.10.357.10">
    <property type="entry name" value="Tetracycline Repressor, domain 2"/>
    <property type="match status" value="1"/>
</dbReference>
<dbReference type="InterPro" id="IPR023772">
    <property type="entry name" value="DNA-bd_HTH_TetR-type_CS"/>
</dbReference>
<evidence type="ECO:0000313" key="4">
    <source>
        <dbReference type="EMBL" id="NDY43030.1"/>
    </source>
</evidence>
<feature type="DNA-binding region" description="H-T-H motif" evidence="2">
    <location>
        <begin position="27"/>
        <end position="46"/>
    </location>
</feature>
<dbReference type="SUPFAM" id="SSF48498">
    <property type="entry name" value="Tetracyclin repressor-like, C-terminal domain"/>
    <property type="match status" value="1"/>
</dbReference>
<evidence type="ECO:0000313" key="5">
    <source>
        <dbReference type="Proteomes" id="UP000469346"/>
    </source>
</evidence>
<dbReference type="RefSeq" id="WP_163299153.1">
    <property type="nucleotide sequence ID" value="NZ_JAAGRR010000111.1"/>
</dbReference>
<accession>A0A6N9TRH0</accession>
<dbReference type="GO" id="GO:0003700">
    <property type="term" value="F:DNA-binding transcription factor activity"/>
    <property type="evidence" value="ECO:0007669"/>
    <property type="project" value="TreeGrafter"/>
</dbReference>
<dbReference type="PRINTS" id="PR00455">
    <property type="entry name" value="HTHTETR"/>
</dbReference>
<sequence>MTEPDTKTRLLDAAERLFARDGYHGTSLRAITGAAGVNLAAVNYHFGSKEALMVAVLERRLVPLNRARSRGVAEAVAAARARGHRPRPREILRAVLVPTLRFMASEPGARHFVALVGRAHADPDPTVRDTFRRLVAPLHRQVFSALSEALPHLPPGVLYWRILFFLGAMNITFHAWTTLPLVPEGVRPPTGADELVEILLDFAAAGMEAPA</sequence>
<dbReference type="Pfam" id="PF00440">
    <property type="entry name" value="TetR_N"/>
    <property type="match status" value="1"/>
</dbReference>
<dbReference type="AlphaFoldDB" id="A0A6N9TRH0"/>
<keyword evidence="5" id="KW-1185">Reference proteome</keyword>
<dbReference type="EMBL" id="JAAGRR010000111">
    <property type="protein sequence ID" value="NDY43030.1"/>
    <property type="molecule type" value="Genomic_DNA"/>
</dbReference>
<evidence type="ECO:0000259" key="3">
    <source>
        <dbReference type="PROSITE" id="PS50977"/>
    </source>
</evidence>
<protein>
    <submittedName>
        <fullName evidence="4">TetR/AcrR family transcriptional regulator</fullName>
    </submittedName>
</protein>
<dbReference type="InterPro" id="IPR001647">
    <property type="entry name" value="HTH_TetR"/>
</dbReference>
<dbReference type="InterPro" id="IPR041586">
    <property type="entry name" value="PsrA_TetR_C"/>
</dbReference>
<evidence type="ECO:0000256" key="1">
    <source>
        <dbReference type="ARBA" id="ARBA00023125"/>
    </source>
</evidence>
<name>A0A6N9TRH0_DISTH</name>
<gene>
    <name evidence="4" type="ORF">G3N55_09270</name>
</gene>
<evidence type="ECO:0000256" key="2">
    <source>
        <dbReference type="PROSITE-ProRule" id="PRU00335"/>
    </source>
</evidence>
<dbReference type="InterPro" id="IPR009057">
    <property type="entry name" value="Homeodomain-like_sf"/>
</dbReference>
<dbReference type="Pfam" id="PF17939">
    <property type="entry name" value="TetR_C_30"/>
    <property type="match status" value="1"/>
</dbReference>
<comment type="caution">
    <text evidence="4">The sequence shown here is derived from an EMBL/GenBank/DDBJ whole genome shotgun (WGS) entry which is preliminary data.</text>
</comment>
<dbReference type="GO" id="GO:0000976">
    <property type="term" value="F:transcription cis-regulatory region binding"/>
    <property type="evidence" value="ECO:0007669"/>
    <property type="project" value="TreeGrafter"/>
</dbReference>
<dbReference type="InterPro" id="IPR036271">
    <property type="entry name" value="Tet_transcr_reg_TetR-rel_C_sf"/>
</dbReference>
<dbReference type="SUPFAM" id="SSF46689">
    <property type="entry name" value="Homeodomain-like"/>
    <property type="match status" value="1"/>
</dbReference>
<feature type="domain" description="HTH tetR-type" evidence="3">
    <location>
        <begin position="4"/>
        <end position="64"/>
    </location>
</feature>
<reference evidence="4 5" key="1">
    <citation type="submission" date="2020-02" db="EMBL/GenBank/DDBJ databases">
        <title>Comparative genomics of sulfur disproportionating microorganisms.</title>
        <authorList>
            <person name="Ward L.M."/>
            <person name="Bertran E."/>
            <person name="Johnston D.T."/>
        </authorList>
    </citation>
    <scope>NUCLEOTIDE SEQUENCE [LARGE SCALE GENOMIC DNA]</scope>
    <source>
        <strain evidence="4 5">DSM 100025</strain>
    </source>
</reference>
<dbReference type="PROSITE" id="PS50977">
    <property type="entry name" value="HTH_TETR_2"/>
    <property type="match status" value="1"/>
</dbReference>
<organism evidence="4 5">
    <name type="scientific">Dissulfurirhabdus thermomarina</name>
    <dbReference type="NCBI Taxonomy" id="1765737"/>
    <lineage>
        <taxon>Bacteria</taxon>
        <taxon>Deltaproteobacteria</taxon>
        <taxon>Dissulfurirhabdaceae</taxon>
        <taxon>Dissulfurirhabdus</taxon>
    </lineage>
</organism>
<proteinExistence type="predicted"/>
<dbReference type="PROSITE" id="PS01081">
    <property type="entry name" value="HTH_TETR_1"/>
    <property type="match status" value="1"/>
</dbReference>
<keyword evidence="1 2" id="KW-0238">DNA-binding</keyword>
<dbReference type="Proteomes" id="UP000469346">
    <property type="component" value="Unassembled WGS sequence"/>
</dbReference>
<dbReference type="PANTHER" id="PTHR30055:SF235">
    <property type="entry name" value="TRANSCRIPTIONAL REGULATORY PROTEIN"/>
    <property type="match status" value="1"/>
</dbReference>